<dbReference type="PANTHER" id="PTHR43394">
    <property type="entry name" value="ATP-DEPENDENT PERMEASE MDL1, MITOCHONDRIAL"/>
    <property type="match status" value="1"/>
</dbReference>
<name>A0A0B5QF14_CLOBE</name>
<dbReference type="RefSeq" id="WP_041898886.1">
    <property type="nucleotide sequence ID" value="NZ_CP010086.2"/>
</dbReference>
<feature type="domain" description="ABC transmembrane type-1" evidence="11">
    <location>
        <begin position="40"/>
        <end position="328"/>
    </location>
</feature>
<keyword evidence="4 9" id="KW-0812">Transmembrane</keyword>
<dbReference type="GO" id="GO:0015421">
    <property type="term" value="F:ABC-type oligopeptide transporter activity"/>
    <property type="evidence" value="ECO:0007669"/>
    <property type="project" value="TreeGrafter"/>
</dbReference>
<dbReference type="FunFam" id="1.20.1560.10:FF:000011">
    <property type="entry name" value="Multidrug ABC transporter ATP-binding protein"/>
    <property type="match status" value="1"/>
</dbReference>
<gene>
    <name evidence="12" type="ORF">LF65_04350</name>
</gene>
<feature type="transmembrane region" description="Helical" evidence="9">
    <location>
        <begin position="185"/>
        <end position="204"/>
    </location>
</feature>
<dbReference type="CDD" id="cd18547">
    <property type="entry name" value="ABC_6TM_Tm288_like"/>
    <property type="match status" value="1"/>
</dbReference>
<evidence type="ECO:0000313" key="13">
    <source>
        <dbReference type="Proteomes" id="UP000031866"/>
    </source>
</evidence>
<dbReference type="STRING" id="1520.LF65_04350"/>
<feature type="domain" description="ABC transporter" evidence="10">
    <location>
        <begin position="362"/>
        <end position="595"/>
    </location>
</feature>
<evidence type="ECO:0000256" key="9">
    <source>
        <dbReference type="SAM" id="Phobius"/>
    </source>
</evidence>
<dbReference type="Pfam" id="PF00005">
    <property type="entry name" value="ABC_tran"/>
    <property type="match status" value="1"/>
</dbReference>
<dbReference type="GO" id="GO:0005886">
    <property type="term" value="C:plasma membrane"/>
    <property type="evidence" value="ECO:0007669"/>
    <property type="project" value="UniProtKB-SubCell"/>
</dbReference>
<feature type="transmembrane region" description="Helical" evidence="9">
    <location>
        <begin position="35"/>
        <end position="55"/>
    </location>
</feature>
<evidence type="ECO:0000256" key="2">
    <source>
        <dbReference type="ARBA" id="ARBA00022448"/>
    </source>
</evidence>
<dbReference type="Gene3D" id="1.20.1560.10">
    <property type="entry name" value="ABC transporter type 1, transmembrane domain"/>
    <property type="match status" value="1"/>
</dbReference>
<dbReference type="InterPro" id="IPR039421">
    <property type="entry name" value="Type_1_exporter"/>
</dbReference>
<dbReference type="FunFam" id="3.40.50.300:FF:000287">
    <property type="entry name" value="Multidrug ABC transporter ATP-binding protein"/>
    <property type="match status" value="1"/>
</dbReference>
<evidence type="ECO:0000256" key="8">
    <source>
        <dbReference type="ARBA" id="ARBA00023136"/>
    </source>
</evidence>
<dbReference type="PANTHER" id="PTHR43394:SF1">
    <property type="entry name" value="ATP-BINDING CASSETTE SUB-FAMILY B MEMBER 10, MITOCHONDRIAL"/>
    <property type="match status" value="1"/>
</dbReference>
<evidence type="ECO:0000256" key="4">
    <source>
        <dbReference type="ARBA" id="ARBA00022692"/>
    </source>
</evidence>
<dbReference type="EMBL" id="CP010086">
    <property type="protein sequence ID" value="AJH00890.1"/>
    <property type="molecule type" value="Genomic_DNA"/>
</dbReference>
<sequence length="602" mass="67056">MNISKKETDRKINVIAKPQDLWLTIKKILQCMKKGSLLIVLTIVIAIGGTVMQVISPKLLGKATTLVFYGIKTQAGIDFNRLILILLSVAVMYLGVFISSFLQERIMTVVAQKTTYALRNQLKAKMNRVEVTFFDINSNGNLMSVAANDIDNIMTNLQQSLTQLISTIITVIGALLFMITISPLLTIIVFIMIPVTLIITKLFTPKTQKYNKEYLKSMGELNSLVEESYQGFSVIKSFNWENDALQKFESINGKMYDSGWKARFSGGMMMPCMMLMQNIIYVLIAATGAVKVVGGSILIGDMQAFLQYSQQFTSPIAKLSMTWANLLSAIASAERVFNILDTEEIKEYESEFPNKEFETAKVAFENVKFGYTDKPLMTNFSMNVNEGQMVAIVGHTGAGKSTLINLLERFYEIQGGSIRIDGIDVRNLGIGKLRKNIGMVLQDTWLFSGTIFENIKYGNENATKEQVYAAAKAAYAHEFIQKLPYGYNTVLNEDAENISQGQRQLITIARAFVANPDILVLDEATSNVDSRTELIIQKAMKRLLKNRTSFVVAHRLSTIYDADSIVVMEKGDIAETGTHKELLSRAGAYADIYNSQFAGSLA</sequence>
<evidence type="ECO:0000256" key="1">
    <source>
        <dbReference type="ARBA" id="ARBA00004651"/>
    </source>
</evidence>
<dbReference type="SUPFAM" id="SSF90123">
    <property type="entry name" value="ABC transporter transmembrane region"/>
    <property type="match status" value="1"/>
</dbReference>
<dbReference type="Gene3D" id="3.40.50.300">
    <property type="entry name" value="P-loop containing nucleotide triphosphate hydrolases"/>
    <property type="match status" value="1"/>
</dbReference>
<dbReference type="SMART" id="SM00382">
    <property type="entry name" value="AAA"/>
    <property type="match status" value="1"/>
</dbReference>
<keyword evidence="5" id="KW-0547">Nucleotide-binding</keyword>
<keyword evidence="3" id="KW-1003">Cell membrane</keyword>
<dbReference type="KEGG" id="cbei:LF65_04350"/>
<dbReference type="InterPro" id="IPR017871">
    <property type="entry name" value="ABC_transporter-like_CS"/>
</dbReference>
<dbReference type="Pfam" id="PF00664">
    <property type="entry name" value="ABC_membrane"/>
    <property type="match status" value="1"/>
</dbReference>
<evidence type="ECO:0000256" key="5">
    <source>
        <dbReference type="ARBA" id="ARBA00022741"/>
    </source>
</evidence>
<evidence type="ECO:0000313" key="12">
    <source>
        <dbReference type="EMBL" id="AJH00890.1"/>
    </source>
</evidence>
<dbReference type="GO" id="GO:0016887">
    <property type="term" value="F:ATP hydrolysis activity"/>
    <property type="evidence" value="ECO:0007669"/>
    <property type="project" value="InterPro"/>
</dbReference>
<dbReference type="InterPro" id="IPR011527">
    <property type="entry name" value="ABC1_TM_dom"/>
</dbReference>
<evidence type="ECO:0000259" key="10">
    <source>
        <dbReference type="PROSITE" id="PS50893"/>
    </source>
</evidence>
<feature type="transmembrane region" description="Helical" evidence="9">
    <location>
        <begin position="82"/>
        <end position="102"/>
    </location>
</feature>
<reference evidence="13" key="1">
    <citation type="submission" date="2014-12" db="EMBL/GenBank/DDBJ databases">
        <title>Genome sequence of Clostridium beijerinckii strain 59B.</title>
        <authorList>
            <person name="Little G.T."/>
            <person name="Minton N.P."/>
        </authorList>
    </citation>
    <scope>NUCLEOTIDE SEQUENCE [LARGE SCALE GENOMIC DNA]</scope>
    <source>
        <strain evidence="13">59B</strain>
    </source>
</reference>
<feature type="transmembrane region" description="Helical" evidence="9">
    <location>
        <begin position="161"/>
        <end position="179"/>
    </location>
</feature>
<dbReference type="GO" id="GO:0005524">
    <property type="term" value="F:ATP binding"/>
    <property type="evidence" value="ECO:0007669"/>
    <property type="project" value="UniProtKB-KW"/>
</dbReference>
<dbReference type="OrthoDB" id="9762778at2"/>
<proteinExistence type="predicted"/>
<dbReference type="InterPro" id="IPR036640">
    <property type="entry name" value="ABC1_TM_sf"/>
</dbReference>
<organism evidence="12 13">
    <name type="scientific">Clostridium beijerinckii</name>
    <name type="common">Clostridium MP</name>
    <dbReference type="NCBI Taxonomy" id="1520"/>
    <lineage>
        <taxon>Bacteria</taxon>
        <taxon>Bacillati</taxon>
        <taxon>Bacillota</taxon>
        <taxon>Clostridia</taxon>
        <taxon>Eubacteriales</taxon>
        <taxon>Clostridiaceae</taxon>
        <taxon>Clostridium</taxon>
    </lineage>
</organism>
<accession>A0A0B5QF14</accession>
<dbReference type="InterPro" id="IPR027417">
    <property type="entry name" value="P-loop_NTPase"/>
</dbReference>
<dbReference type="PROSITE" id="PS50893">
    <property type="entry name" value="ABC_TRANSPORTER_2"/>
    <property type="match status" value="1"/>
</dbReference>
<dbReference type="PROSITE" id="PS50929">
    <property type="entry name" value="ABC_TM1F"/>
    <property type="match status" value="1"/>
</dbReference>
<evidence type="ECO:0000256" key="7">
    <source>
        <dbReference type="ARBA" id="ARBA00022989"/>
    </source>
</evidence>
<keyword evidence="8 9" id="KW-0472">Membrane</keyword>
<dbReference type="PROSITE" id="PS00211">
    <property type="entry name" value="ABC_TRANSPORTER_1"/>
    <property type="match status" value="1"/>
</dbReference>
<evidence type="ECO:0000259" key="11">
    <source>
        <dbReference type="PROSITE" id="PS50929"/>
    </source>
</evidence>
<evidence type="ECO:0000256" key="3">
    <source>
        <dbReference type="ARBA" id="ARBA00022475"/>
    </source>
</evidence>
<keyword evidence="6 12" id="KW-0067">ATP-binding</keyword>
<dbReference type="SUPFAM" id="SSF52540">
    <property type="entry name" value="P-loop containing nucleoside triphosphate hydrolases"/>
    <property type="match status" value="1"/>
</dbReference>
<dbReference type="InterPro" id="IPR003593">
    <property type="entry name" value="AAA+_ATPase"/>
</dbReference>
<protein>
    <submittedName>
        <fullName evidence="12">Multidrug ABC transporter ATP-binding protein</fullName>
    </submittedName>
</protein>
<keyword evidence="7 9" id="KW-1133">Transmembrane helix</keyword>
<dbReference type="AlphaFoldDB" id="A0A0B5QF14"/>
<dbReference type="InterPro" id="IPR003439">
    <property type="entry name" value="ABC_transporter-like_ATP-bd"/>
</dbReference>
<dbReference type="Proteomes" id="UP000031866">
    <property type="component" value="Chromosome"/>
</dbReference>
<comment type="subcellular location">
    <subcellularLocation>
        <location evidence="1">Cell membrane</location>
        <topology evidence="1">Multi-pass membrane protein</topology>
    </subcellularLocation>
</comment>
<evidence type="ECO:0000256" key="6">
    <source>
        <dbReference type="ARBA" id="ARBA00022840"/>
    </source>
</evidence>
<feature type="transmembrane region" description="Helical" evidence="9">
    <location>
        <begin position="278"/>
        <end position="299"/>
    </location>
</feature>
<keyword evidence="2" id="KW-0813">Transport</keyword>